<feature type="region of interest" description="Disordered" evidence="1">
    <location>
        <begin position="298"/>
        <end position="326"/>
    </location>
</feature>
<proteinExistence type="predicted"/>
<gene>
    <name evidence="2" type="ORF">BU16DRAFT_564119</name>
</gene>
<evidence type="ECO:0000313" key="3">
    <source>
        <dbReference type="Proteomes" id="UP000799750"/>
    </source>
</evidence>
<name>A0A6A6QL30_9PEZI</name>
<keyword evidence="3" id="KW-1185">Reference proteome</keyword>
<evidence type="ECO:0000313" key="2">
    <source>
        <dbReference type="EMBL" id="KAF2492809.1"/>
    </source>
</evidence>
<accession>A0A6A6QL30</accession>
<dbReference type="Proteomes" id="UP000799750">
    <property type="component" value="Unassembled WGS sequence"/>
</dbReference>
<protein>
    <submittedName>
        <fullName evidence="2">Uncharacterized protein</fullName>
    </submittedName>
</protein>
<dbReference type="EMBL" id="MU004193">
    <property type="protein sequence ID" value="KAF2492809.1"/>
    <property type="molecule type" value="Genomic_DNA"/>
</dbReference>
<organism evidence="2 3">
    <name type="scientific">Lophium mytilinum</name>
    <dbReference type="NCBI Taxonomy" id="390894"/>
    <lineage>
        <taxon>Eukaryota</taxon>
        <taxon>Fungi</taxon>
        <taxon>Dikarya</taxon>
        <taxon>Ascomycota</taxon>
        <taxon>Pezizomycotina</taxon>
        <taxon>Dothideomycetes</taxon>
        <taxon>Pleosporomycetidae</taxon>
        <taxon>Mytilinidiales</taxon>
        <taxon>Mytilinidiaceae</taxon>
        <taxon>Lophium</taxon>
    </lineage>
</organism>
<dbReference type="AlphaFoldDB" id="A0A6A6QL30"/>
<reference evidence="2" key="1">
    <citation type="journal article" date="2020" name="Stud. Mycol.">
        <title>101 Dothideomycetes genomes: a test case for predicting lifestyles and emergence of pathogens.</title>
        <authorList>
            <person name="Haridas S."/>
            <person name="Albert R."/>
            <person name="Binder M."/>
            <person name="Bloem J."/>
            <person name="Labutti K."/>
            <person name="Salamov A."/>
            <person name="Andreopoulos B."/>
            <person name="Baker S."/>
            <person name="Barry K."/>
            <person name="Bills G."/>
            <person name="Bluhm B."/>
            <person name="Cannon C."/>
            <person name="Castanera R."/>
            <person name="Culley D."/>
            <person name="Daum C."/>
            <person name="Ezra D."/>
            <person name="Gonzalez J."/>
            <person name="Henrissat B."/>
            <person name="Kuo A."/>
            <person name="Liang C."/>
            <person name="Lipzen A."/>
            <person name="Lutzoni F."/>
            <person name="Magnuson J."/>
            <person name="Mondo S."/>
            <person name="Nolan M."/>
            <person name="Ohm R."/>
            <person name="Pangilinan J."/>
            <person name="Park H.-J."/>
            <person name="Ramirez L."/>
            <person name="Alfaro M."/>
            <person name="Sun H."/>
            <person name="Tritt A."/>
            <person name="Yoshinaga Y."/>
            <person name="Zwiers L.-H."/>
            <person name="Turgeon B."/>
            <person name="Goodwin S."/>
            <person name="Spatafora J."/>
            <person name="Crous P."/>
            <person name="Grigoriev I."/>
        </authorList>
    </citation>
    <scope>NUCLEOTIDE SEQUENCE</scope>
    <source>
        <strain evidence="2">CBS 269.34</strain>
    </source>
</reference>
<evidence type="ECO:0000256" key="1">
    <source>
        <dbReference type="SAM" id="MobiDB-lite"/>
    </source>
</evidence>
<sequence>MSTITTVIPSLVNCIPTSVTETVLSVNGGSVLTVTTTISVPPFTTNEINFWPVSVGSTDSTEATIYPLQTPSHYPVFEEATTSKQPLPTVWPTGSQTLTLHLMPTVSVSLPPKTWPSVTGTPTTTSKSYRFPSTVSVKHGPPKPHQTCTQNCGSKHCELFGCSGGGKKCGLFGCDSGCGIFGCGGGCGFLNCGGKSGLCPLNKCGGPGCMDGKCSPGCPGGVCPPVPSDPPGGPPDSPTSCEMTMTATNIFVSCTEVNPTSTECTTTATSVTTGCQAHGTTTATTAFPSCPLVTVSPDDYEGDDVDFTPPGGWPFQSGPRVGPQPT</sequence>